<dbReference type="GO" id="GO:0050661">
    <property type="term" value="F:NADP binding"/>
    <property type="evidence" value="ECO:0007669"/>
    <property type="project" value="InterPro"/>
</dbReference>
<keyword evidence="5" id="KW-0521">NADP</keyword>
<evidence type="ECO:0000313" key="7">
    <source>
        <dbReference type="EMBL" id="KAF7189518.1"/>
    </source>
</evidence>
<dbReference type="PRINTS" id="PR00411">
    <property type="entry name" value="PNDRDTASEI"/>
</dbReference>
<protein>
    <submittedName>
        <fullName evidence="7">FAD-binding monooxygenase ausC</fullName>
    </submittedName>
</protein>
<reference evidence="7" key="1">
    <citation type="submission" date="2020-04" db="EMBL/GenBank/DDBJ databases">
        <title>Draft genome resource of the tomato pathogen Pseudocercospora fuligena.</title>
        <authorList>
            <person name="Zaccaron A."/>
        </authorList>
    </citation>
    <scope>NUCLEOTIDE SEQUENCE</scope>
    <source>
        <strain evidence="7">PF001</strain>
    </source>
</reference>
<comment type="similarity">
    <text evidence="2">Belongs to the FAD-binding monooxygenase family.</text>
</comment>
<evidence type="ECO:0000256" key="5">
    <source>
        <dbReference type="ARBA" id="ARBA00022857"/>
    </source>
</evidence>
<dbReference type="Proteomes" id="UP000660729">
    <property type="component" value="Unassembled WGS sequence"/>
</dbReference>
<evidence type="ECO:0000256" key="4">
    <source>
        <dbReference type="ARBA" id="ARBA00022827"/>
    </source>
</evidence>
<evidence type="ECO:0000256" key="2">
    <source>
        <dbReference type="ARBA" id="ARBA00010139"/>
    </source>
</evidence>
<comment type="caution">
    <text evidence="7">The sequence shown here is derived from an EMBL/GenBank/DDBJ whole genome shotgun (WGS) entry which is preliminary data.</text>
</comment>
<dbReference type="OrthoDB" id="66881at2759"/>
<dbReference type="EMBL" id="JABCIY010000185">
    <property type="protein sequence ID" value="KAF7189518.1"/>
    <property type="molecule type" value="Genomic_DNA"/>
</dbReference>
<organism evidence="7 8">
    <name type="scientific">Pseudocercospora fuligena</name>
    <dbReference type="NCBI Taxonomy" id="685502"/>
    <lineage>
        <taxon>Eukaryota</taxon>
        <taxon>Fungi</taxon>
        <taxon>Dikarya</taxon>
        <taxon>Ascomycota</taxon>
        <taxon>Pezizomycotina</taxon>
        <taxon>Dothideomycetes</taxon>
        <taxon>Dothideomycetidae</taxon>
        <taxon>Mycosphaerellales</taxon>
        <taxon>Mycosphaerellaceae</taxon>
        <taxon>Pseudocercospora</taxon>
    </lineage>
</organism>
<accession>A0A8H6REJ4</accession>
<name>A0A8H6REJ4_9PEZI</name>
<dbReference type="PANTHER" id="PTHR43098">
    <property type="entry name" value="L-ORNITHINE N(5)-MONOOXYGENASE-RELATED"/>
    <property type="match status" value="1"/>
</dbReference>
<keyword evidence="7" id="KW-0503">Monooxygenase</keyword>
<dbReference type="InterPro" id="IPR050775">
    <property type="entry name" value="FAD-binding_Monooxygenases"/>
</dbReference>
<comment type="cofactor">
    <cofactor evidence="1">
        <name>FAD</name>
        <dbReference type="ChEBI" id="CHEBI:57692"/>
    </cofactor>
</comment>
<dbReference type="Pfam" id="PF13450">
    <property type="entry name" value="NAD_binding_8"/>
    <property type="match status" value="1"/>
</dbReference>
<dbReference type="InterPro" id="IPR036188">
    <property type="entry name" value="FAD/NAD-bd_sf"/>
</dbReference>
<evidence type="ECO:0000256" key="3">
    <source>
        <dbReference type="ARBA" id="ARBA00022630"/>
    </source>
</evidence>
<evidence type="ECO:0000313" key="8">
    <source>
        <dbReference type="Proteomes" id="UP000660729"/>
    </source>
</evidence>
<dbReference type="GO" id="GO:0050660">
    <property type="term" value="F:flavin adenine dinucleotide binding"/>
    <property type="evidence" value="ECO:0007669"/>
    <property type="project" value="InterPro"/>
</dbReference>
<sequence length="625" mass="69602">HNMTISLEEKYRQEREKRLNEKGLTQYLDSTKSAAYGFITDRWIPEGTPIIEPVSNGGNCKIVVFGAGFAGLVAAVRCLESGAAKSVDDILIVDPAGGFGGTWYWNRYPGLMCDIESYIYLPLLEETGYMPRRKYSSGQEIREYAELLANKYGLYPRAMFQTFGKALQWEQNHWTCSLLQKPKGKPEKQFTVKADFVILASGGFTYPKLPGVPELEDFRGSMFHTARFDYSLTGGTQAEPTMTNLSDKRVAVVGTGATAIQVVPEVGKYAKELFVFQRTPSAIDVRDNRDTDPEEWRTKIATKKGWQLERAANFQAWIENHEVPPIENLINDGTSRIPTLAAAFGSPRDVTMENLPKYIELMDELDRPRSDKVRQRALDVVKDQETAKALQAWYPQYCKRPCFHDEYLPAFNRPSVHLVDTAGKGIESLTSKGIVANGQEYPVDIIIWSTGYGSPVAESLAGKAEMTVTGREGQEMEALFKNGDLMLLHGIIGHDFPNLFSIGFAQAGLGPNQMQRVDLICQSISHILTSAEKRVGTDKMIIEPSEEACEEWGNRVAGTAHLLAAMAGCTPSYFTKEGEVNKMTPEQQMKGARSSVWGRGYTEYARIVEDWIARGDMEGLEVAAA</sequence>
<keyword evidence="3" id="KW-0285">Flavoprotein</keyword>
<dbReference type="InterPro" id="IPR020946">
    <property type="entry name" value="Flavin_mOase-like"/>
</dbReference>
<keyword evidence="4" id="KW-0274">FAD</keyword>
<keyword evidence="8" id="KW-1185">Reference proteome</keyword>
<dbReference type="AlphaFoldDB" id="A0A8H6REJ4"/>
<dbReference type="Pfam" id="PF00743">
    <property type="entry name" value="FMO-like"/>
    <property type="match status" value="1"/>
</dbReference>
<feature type="non-terminal residue" evidence="7">
    <location>
        <position position="1"/>
    </location>
</feature>
<dbReference type="GO" id="GO:0004499">
    <property type="term" value="F:N,N-dimethylaniline monooxygenase activity"/>
    <property type="evidence" value="ECO:0007669"/>
    <property type="project" value="InterPro"/>
</dbReference>
<evidence type="ECO:0000256" key="1">
    <source>
        <dbReference type="ARBA" id="ARBA00001974"/>
    </source>
</evidence>
<gene>
    <name evidence="7" type="ORF">HII31_09158</name>
</gene>
<keyword evidence="6" id="KW-0560">Oxidoreductase</keyword>
<evidence type="ECO:0000256" key="6">
    <source>
        <dbReference type="ARBA" id="ARBA00023002"/>
    </source>
</evidence>
<proteinExistence type="inferred from homology"/>
<dbReference type="PANTHER" id="PTHR43098:SF2">
    <property type="entry name" value="FAD-BINDING MONOOXYGENASE AUSB-RELATED"/>
    <property type="match status" value="1"/>
</dbReference>
<dbReference type="SUPFAM" id="SSF51905">
    <property type="entry name" value="FAD/NAD(P)-binding domain"/>
    <property type="match status" value="1"/>
</dbReference>
<dbReference type="Gene3D" id="3.50.50.60">
    <property type="entry name" value="FAD/NAD(P)-binding domain"/>
    <property type="match status" value="3"/>
</dbReference>